<dbReference type="GO" id="GO:0046872">
    <property type="term" value="F:metal ion binding"/>
    <property type="evidence" value="ECO:0007669"/>
    <property type="project" value="UniProtKB-KW"/>
</dbReference>
<sequence length="445" mass="50840">MFQQALAHQNDGQLDRAIVAYQSVLSEAPQRLDASHNLAICQLNHGQVKPALLRLEHLFEQHPEHPGMQGTPKQVGMKLWQLRYWEAAIPWFTRALTVDPGDSQCAWILERIRPASYLAREAYDELEQDTLVRARPKEADTYVYTIDIVGTCNLRCPSCPVGNSDSGDRFTRSMPSSTFDAILQKIHRESPVAKPQIWLYNWGEPLLHPQLPQLIKTVKSYGYTCHLSSNLNIDKGLKEVIKAGPDELKISLSGFSPETYAISHTRGKLWLVKSNLYKLREYLDMYSSTCRVWVSQHIYHHNRHETEAVNQICQELGFEYQPIQAFYQPLEKLLAIAEDDQSVLDEPIISQLLIRPDQQIAFSQAHQLKQYDCELRSNQTVINADGSVATCCNQYETANGLNLQFLDVSHKQIEAKKYRSTLCQRCRKAGLDYAPKALPESLHEH</sequence>
<evidence type="ECO:0000256" key="3">
    <source>
        <dbReference type="ARBA" id="ARBA00022723"/>
    </source>
</evidence>
<dbReference type="Gene3D" id="3.20.20.70">
    <property type="entry name" value="Aldolase class I"/>
    <property type="match status" value="1"/>
</dbReference>
<name>A0A5S9Q5M8_9GAMM</name>
<evidence type="ECO:0000256" key="5">
    <source>
        <dbReference type="ARBA" id="ARBA00023014"/>
    </source>
</evidence>
<evidence type="ECO:0000259" key="6">
    <source>
        <dbReference type="Pfam" id="PF04055"/>
    </source>
</evidence>
<dbReference type="InterPro" id="IPR011990">
    <property type="entry name" value="TPR-like_helical_dom_sf"/>
</dbReference>
<dbReference type="Proteomes" id="UP000434580">
    <property type="component" value="Unassembled WGS sequence"/>
</dbReference>
<keyword evidence="7" id="KW-0456">Lyase</keyword>
<evidence type="ECO:0000256" key="1">
    <source>
        <dbReference type="ARBA" id="ARBA00001966"/>
    </source>
</evidence>
<dbReference type="InterPro" id="IPR050377">
    <property type="entry name" value="Radical_SAM_PqqE_MftC-like"/>
</dbReference>
<keyword evidence="2" id="KW-0949">S-adenosyl-L-methionine</keyword>
<dbReference type="SFLD" id="SFLDG01067">
    <property type="entry name" value="SPASM/twitch_domain_containing"/>
    <property type="match status" value="1"/>
</dbReference>
<dbReference type="PANTHER" id="PTHR11228">
    <property type="entry name" value="RADICAL SAM DOMAIN PROTEIN"/>
    <property type="match status" value="1"/>
</dbReference>
<evidence type="ECO:0000313" key="8">
    <source>
        <dbReference type="Proteomes" id="UP000434580"/>
    </source>
</evidence>
<gene>
    <name evidence="7" type="primary">queE_2</name>
    <name evidence="7" type="ORF">DPBNPPHM_01342</name>
</gene>
<dbReference type="OrthoDB" id="7690664at2"/>
<keyword evidence="5" id="KW-0411">Iron-sulfur</keyword>
<accession>A0A5S9Q5M8</accession>
<organism evidence="7 8">
    <name type="scientific">BD1-7 clade bacterium</name>
    <dbReference type="NCBI Taxonomy" id="2029982"/>
    <lineage>
        <taxon>Bacteria</taxon>
        <taxon>Pseudomonadati</taxon>
        <taxon>Pseudomonadota</taxon>
        <taxon>Gammaproteobacteria</taxon>
        <taxon>Cellvibrionales</taxon>
        <taxon>Spongiibacteraceae</taxon>
        <taxon>BD1-7 clade</taxon>
    </lineage>
</organism>
<dbReference type="GO" id="GO:0051536">
    <property type="term" value="F:iron-sulfur cluster binding"/>
    <property type="evidence" value="ECO:0007669"/>
    <property type="project" value="UniProtKB-KW"/>
</dbReference>
<keyword evidence="3" id="KW-0479">Metal-binding</keyword>
<dbReference type="EC" id="4.3.99.3" evidence="7"/>
<dbReference type="SUPFAM" id="SSF48452">
    <property type="entry name" value="TPR-like"/>
    <property type="match status" value="1"/>
</dbReference>
<dbReference type="Gene3D" id="1.25.40.10">
    <property type="entry name" value="Tetratricopeptide repeat domain"/>
    <property type="match status" value="1"/>
</dbReference>
<proteinExistence type="predicted"/>
<dbReference type="AlphaFoldDB" id="A0A5S9Q5M8"/>
<keyword evidence="4" id="KW-0408">Iron</keyword>
<dbReference type="CDD" id="cd01335">
    <property type="entry name" value="Radical_SAM"/>
    <property type="match status" value="1"/>
</dbReference>
<evidence type="ECO:0000313" key="7">
    <source>
        <dbReference type="EMBL" id="CAA0110047.1"/>
    </source>
</evidence>
<evidence type="ECO:0000256" key="2">
    <source>
        <dbReference type="ARBA" id="ARBA00022691"/>
    </source>
</evidence>
<dbReference type="InterPro" id="IPR058240">
    <property type="entry name" value="rSAM_sf"/>
</dbReference>
<evidence type="ECO:0000256" key="4">
    <source>
        <dbReference type="ARBA" id="ARBA00023004"/>
    </source>
</evidence>
<dbReference type="InterPro" id="IPR007197">
    <property type="entry name" value="rSAM"/>
</dbReference>
<reference evidence="7 8" key="1">
    <citation type="submission" date="2019-11" db="EMBL/GenBank/DDBJ databases">
        <authorList>
            <person name="Holert J."/>
        </authorList>
    </citation>
    <scope>NUCLEOTIDE SEQUENCE [LARGE SCALE GENOMIC DNA]</scope>
    <source>
        <strain evidence="7">BC5_2</strain>
    </source>
</reference>
<protein>
    <submittedName>
        <fullName evidence="7">7-carboxy-7-deazaguanine synthase</fullName>
        <ecNumber evidence="7">4.3.99.3</ecNumber>
    </submittedName>
</protein>
<dbReference type="SFLD" id="SFLDS00029">
    <property type="entry name" value="Radical_SAM"/>
    <property type="match status" value="1"/>
</dbReference>
<comment type="cofactor">
    <cofactor evidence="1">
        <name>[4Fe-4S] cluster</name>
        <dbReference type="ChEBI" id="CHEBI:49883"/>
    </cofactor>
</comment>
<dbReference type="InterPro" id="IPR013785">
    <property type="entry name" value="Aldolase_TIM"/>
</dbReference>
<dbReference type="Pfam" id="PF04055">
    <property type="entry name" value="Radical_SAM"/>
    <property type="match status" value="1"/>
</dbReference>
<dbReference type="SUPFAM" id="SSF102114">
    <property type="entry name" value="Radical SAM enzymes"/>
    <property type="match status" value="1"/>
</dbReference>
<dbReference type="Pfam" id="PF14559">
    <property type="entry name" value="TPR_19"/>
    <property type="match status" value="1"/>
</dbReference>
<dbReference type="PANTHER" id="PTHR11228:SF7">
    <property type="entry name" value="PQQA PEPTIDE CYCLASE"/>
    <property type="match status" value="1"/>
</dbReference>
<dbReference type="EMBL" id="CACSII010000016">
    <property type="protein sequence ID" value="CAA0110047.1"/>
    <property type="molecule type" value="Genomic_DNA"/>
</dbReference>
<dbReference type="GO" id="GO:0016829">
    <property type="term" value="F:lyase activity"/>
    <property type="evidence" value="ECO:0007669"/>
    <property type="project" value="UniProtKB-KW"/>
</dbReference>
<feature type="domain" description="Radical SAM core" evidence="6">
    <location>
        <begin position="149"/>
        <end position="283"/>
    </location>
</feature>